<sequence>MIHHLKALINPHAVVRWQQWLQEEVTAATVMAPYRQANSGKGTWIWSELSSGGVELSDSSELFDGVSDTDVTDDLALHPSERLYKQGPSVNLHVTLLSSVQAGSTLPELTAIDN</sequence>
<name>A0AAE0G672_9CHLO</name>
<evidence type="ECO:0000313" key="1">
    <source>
        <dbReference type="EMBL" id="KAK3272040.1"/>
    </source>
</evidence>
<reference evidence="1 2" key="1">
    <citation type="journal article" date="2015" name="Genome Biol. Evol.">
        <title>Comparative Genomics of a Bacterivorous Green Alga Reveals Evolutionary Causalities and Consequences of Phago-Mixotrophic Mode of Nutrition.</title>
        <authorList>
            <person name="Burns J.A."/>
            <person name="Paasch A."/>
            <person name="Narechania A."/>
            <person name="Kim E."/>
        </authorList>
    </citation>
    <scope>NUCLEOTIDE SEQUENCE [LARGE SCALE GENOMIC DNA]</scope>
    <source>
        <strain evidence="1 2">PLY_AMNH</strain>
    </source>
</reference>
<dbReference type="AlphaFoldDB" id="A0AAE0G672"/>
<dbReference type="EMBL" id="LGRX02009190">
    <property type="protein sequence ID" value="KAK3272040.1"/>
    <property type="molecule type" value="Genomic_DNA"/>
</dbReference>
<proteinExistence type="predicted"/>
<accession>A0AAE0G672</accession>
<evidence type="ECO:0000313" key="2">
    <source>
        <dbReference type="Proteomes" id="UP001190700"/>
    </source>
</evidence>
<comment type="caution">
    <text evidence="1">The sequence shown here is derived from an EMBL/GenBank/DDBJ whole genome shotgun (WGS) entry which is preliminary data.</text>
</comment>
<gene>
    <name evidence="1" type="ORF">CYMTET_19629</name>
</gene>
<keyword evidence="2" id="KW-1185">Reference proteome</keyword>
<protein>
    <submittedName>
        <fullName evidence="1">Uncharacterized protein</fullName>
    </submittedName>
</protein>
<dbReference type="Proteomes" id="UP001190700">
    <property type="component" value="Unassembled WGS sequence"/>
</dbReference>
<organism evidence="1 2">
    <name type="scientific">Cymbomonas tetramitiformis</name>
    <dbReference type="NCBI Taxonomy" id="36881"/>
    <lineage>
        <taxon>Eukaryota</taxon>
        <taxon>Viridiplantae</taxon>
        <taxon>Chlorophyta</taxon>
        <taxon>Pyramimonadophyceae</taxon>
        <taxon>Pyramimonadales</taxon>
        <taxon>Pyramimonadaceae</taxon>
        <taxon>Cymbomonas</taxon>
    </lineage>
</organism>